<evidence type="ECO:0000313" key="3">
    <source>
        <dbReference type="Proteomes" id="UP000612456"/>
    </source>
</evidence>
<sequence>MHRFFYRLVAILLVMLVFNCAADPWHSASAAKIQSHNNQITLVVRSSPEAAFDNRIVISNNEIAEAIRSAKKEDSAFTPSLTDTYVILQETQTAYRLELAGNLWSESESKRLVLPAQLSARLRREAESLRNRHYGEYVTWEKAEKIAPRKSIFALQDLETGLTFRVQRRAGSRHADVQPLTKEDTKIMKQIYEDHWSWKRRAVLVHINGRKLAASMNGMPHGGDGIPGNGFSGHFCVHFQGSTTHRSTSPDMAHQLLVRKAAGNQKAFFDNASPLLLAQSIIEAINLKDSEMFRSITEGMEQDKYMRITSKMNSIDAIRMLTTSKTDPDENLLDAAVELKAAFREKERARPHSSFQFIFSRLSPYSPWRIEDLFIT</sequence>
<dbReference type="EMBL" id="BMHP01000002">
    <property type="protein sequence ID" value="GGD73129.1"/>
    <property type="molecule type" value="Genomic_DNA"/>
</dbReference>
<feature type="chain" id="PRO_5039388096" evidence="1">
    <location>
        <begin position="22"/>
        <end position="376"/>
    </location>
</feature>
<evidence type="ECO:0000256" key="1">
    <source>
        <dbReference type="SAM" id="SignalP"/>
    </source>
</evidence>
<proteinExistence type="predicted"/>
<name>A0A916Z243_9BACL</name>
<accession>A0A916Z243</accession>
<reference evidence="2" key="2">
    <citation type="submission" date="2020-09" db="EMBL/GenBank/DDBJ databases">
        <authorList>
            <person name="Sun Q."/>
            <person name="Zhou Y."/>
        </authorList>
    </citation>
    <scope>NUCLEOTIDE SEQUENCE</scope>
    <source>
        <strain evidence="2">CGMCC 1.15178</strain>
    </source>
</reference>
<dbReference type="AlphaFoldDB" id="A0A916Z243"/>
<keyword evidence="1" id="KW-0732">Signal</keyword>
<protein>
    <submittedName>
        <fullName evidence="2">Uncharacterized protein</fullName>
    </submittedName>
</protein>
<dbReference type="Proteomes" id="UP000612456">
    <property type="component" value="Unassembled WGS sequence"/>
</dbReference>
<reference evidence="2" key="1">
    <citation type="journal article" date="2014" name="Int. J. Syst. Evol. Microbiol.">
        <title>Complete genome sequence of Corynebacterium casei LMG S-19264T (=DSM 44701T), isolated from a smear-ripened cheese.</title>
        <authorList>
            <consortium name="US DOE Joint Genome Institute (JGI-PGF)"/>
            <person name="Walter F."/>
            <person name="Albersmeier A."/>
            <person name="Kalinowski J."/>
            <person name="Ruckert C."/>
        </authorList>
    </citation>
    <scope>NUCLEOTIDE SEQUENCE</scope>
    <source>
        <strain evidence="2">CGMCC 1.15178</strain>
    </source>
</reference>
<dbReference type="RefSeq" id="WP_188993076.1">
    <property type="nucleotide sequence ID" value="NZ_BMHP01000002.1"/>
</dbReference>
<gene>
    <name evidence="2" type="ORF">GCM10010911_33730</name>
</gene>
<feature type="signal peptide" evidence="1">
    <location>
        <begin position="1"/>
        <end position="21"/>
    </location>
</feature>
<comment type="caution">
    <text evidence="2">The sequence shown here is derived from an EMBL/GenBank/DDBJ whole genome shotgun (WGS) entry which is preliminary data.</text>
</comment>
<organism evidence="2 3">
    <name type="scientific">Paenibacillus nasutitermitis</name>
    <dbReference type="NCBI Taxonomy" id="1652958"/>
    <lineage>
        <taxon>Bacteria</taxon>
        <taxon>Bacillati</taxon>
        <taxon>Bacillota</taxon>
        <taxon>Bacilli</taxon>
        <taxon>Bacillales</taxon>
        <taxon>Paenibacillaceae</taxon>
        <taxon>Paenibacillus</taxon>
    </lineage>
</organism>
<evidence type="ECO:0000313" key="2">
    <source>
        <dbReference type="EMBL" id="GGD73129.1"/>
    </source>
</evidence>
<keyword evidence="3" id="KW-1185">Reference proteome</keyword>